<reference evidence="2" key="1">
    <citation type="submission" date="2019-12" db="EMBL/GenBank/DDBJ databases">
        <title>Genome sequencing and annotation of Brassica cretica.</title>
        <authorList>
            <person name="Studholme D.J."/>
            <person name="Sarris P.F."/>
        </authorList>
    </citation>
    <scope>NUCLEOTIDE SEQUENCE</scope>
    <source>
        <strain evidence="2">PFS-102/07</strain>
        <tissue evidence="2">Leaf</tissue>
    </source>
</reference>
<proteinExistence type="predicted"/>
<evidence type="ECO:0000313" key="2">
    <source>
        <dbReference type="EMBL" id="KAF2593092.1"/>
    </source>
</evidence>
<name>A0A8S9KGB2_BRACR</name>
<gene>
    <name evidence="2" type="ORF">F2Q70_00042495</name>
</gene>
<comment type="caution">
    <text evidence="2">The sequence shown here is derived from an EMBL/GenBank/DDBJ whole genome shotgun (WGS) entry which is preliminary data.</text>
</comment>
<feature type="region of interest" description="Disordered" evidence="1">
    <location>
        <begin position="1"/>
        <end position="22"/>
    </location>
</feature>
<accession>A0A8S9KGB2</accession>
<protein>
    <submittedName>
        <fullName evidence="2">Uncharacterized protein</fullName>
    </submittedName>
</protein>
<dbReference type="AlphaFoldDB" id="A0A8S9KGB2"/>
<dbReference type="EMBL" id="QGKY02000164">
    <property type="protein sequence ID" value="KAF2593092.1"/>
    <property type="molecule type" value="Genomic_DNA"/>
</dbReference>
<sequence length="207" mass="22050">MTEEGDGDSDTQLRSINPKTAEEVLACGSPLGHVGGSAEEKLNAPLSPKVVMVEGVVLEGFTAKDTTEKSGTEIVAKLMEDLEAMSGETSLAGDTVPVGVAAQTKPLETALNRSEWSLVSYQNSGLAISSPRAQEDSICVSPNGFQALQDIREEGEFVEDKEDEVEETTEYSKSKAIAHGEGVVVDGSSLAGYGFVGQTTWRYVRFR</sequence>
<organism evidence="2">
    <name type="scientific">Brassica cretica</name>
    <name type="common">Mustard</name>
    <dbReference type="NCBI Taxonomy" id="69181"/>
    <lineage>
        <taxon>Eukaryota</taxon>
        <taxon>Viridiplantae</taxon>
        <taxon>Streptophyta</taxon>
        <taxon>Embryophyta</taxon>
        <taxon>Tracheophyta</taxon>
        <taxon>Spermatophyta</taxon>
        <taxon>Magnoliopsida</taxon>
        <taxon>eudicotyledons</taxon>
        <taxon>Gunneridae</taxon>
        <taxon>Pentapetalae</taxon>
        <taxon>rosids</taxon>
        <taxon>malvids</taxon>
        <taxon>Brassicales</taxon>
        <taxon>Brassicaceae</taxon>
        <taxon>Brassiceae</taxon>
        <taxon>Brassica</taxon>
    </lineage>
</organism>
<evidence type="ECO:0000256" key="1">
    <source>
        <dbReference type="SAM" id="MobiDB-lite"/>
    </source>
</evidence>